<dbReference type="RefSeq" id="XP_003659187.1">
    <property type="nucleotide sequence ID" value="XM_003659139.1"/>
</dbReference>
<organism evidence="2 3">
    <name type="scientific">Thermothelomyces thermophilus (strain ATCC 42464 / BCRC 31852 / DSM 1799)</name>
    <name type="common">Sporotrichum thermophile</name>
    <dbReference type="NCBI Taxonomy" id="573729"/>
    <lineage>
        <taxon>Eukaryota</taxon>
        <taxon>Fungi</taxon>
        <taxon>Dikarya</taxon>
        <taxon>Ascomycota</taxon>
        <taxon>Pezizomycotina</taxon>
        <taxon>Sordariomycetes</taxon>
        <taxon>Sordariomycetidae</taxon>
        <taxon>Sordariales</taxon>
        <taxon>Chaetomiaceae</taxon>
        <taxon>Thermothelomyces</taxon>
    </lineage>
</organism>
<proteinExistence type="predicted"/>
<dbReference type="GeneID" id="11513136"/>
<keyword evidence="3" id="KW-1185">Reference proteome</keyword>
<accession>G2Q6W4</accession>
<reference evidence="2 3" key="1">
    <citation type="journal article" date="2011" name="Nat. Biotechnol.">
        <title>Comparative genomic analysis of the thermophilic biomass-degrading fungi Myceliophthora thermophila and Thielavia terrestris.</title>
        <authorList>
            <person name="Berka R.M."/>
            <person name="Grigoriev I.V."/>
            <person name="Otillar R."/>
            <person name="Salamov A."/>
            <person name="Grimwood J."/>
            <person name="Reid I."/>
            <person name="Ishmael N."/>
            <person name="John T."/>
            <person name="Darmond C."/>
            <person name="Moisan M.-C."/>
            <person name="Henrissat B."/>
            <person name="Coutinho P.M."/>
            <person name="Lombard V."/>
            <person name="Natvig D.O."/>
            <person name="Lindquist E."/>
            <person name="Schmutz J."/>
            <person name="Lucas S."/>
            <person name="Harris P."/>
            <person name="Powlowski J."/>
            <person name="Bellemare A."/>
            <person name="Taylor D."/>
            <person name="Butler G."/>
            <person name="de Vries R.P."/>
            <person name="Allijn I.E."/>
            <person name="van den Brink J."/>
            <person name="Ushinsky S."/>
            <person name="Storms R."/>
            <person name="Powell A.J."/>
            <person name="Paulsen I.T."/>
            <person name="Elbourne L.D.H."/>
            <person name="Baker S.E."/>
            <person name="Magnuson J."/>
            <person name="LaBoissiere S."/>
            <person name="Clutterbuck A.J."/>
            <person name="Martinez D."/>
            <person name="Wogulis M."/>
            <person name="de Leon A.L."/>
            <person name="Rey M.W."/>
            <person name="Tsang A."/>
        </authorList>
    </citation>
    <scope>NUCLEOTIDE SEQUENCE [LARGE SCALE GENOMIC DNA]</scope>
    <source>
        <strain evidence="3">ATCC 42464 / BCRC 31852 / DSM 1799</strain>
    </source>
</reference>
<sequence length="81" mass="8733">MATSPPARPLIKGPLRAPQQSPMAASYTTTSQMKSEVDVHLPGSNRVVYQEISLTTVPHPFVNPGDAFSQLKALKGERSKS</sequence>
<dbReference type="AlphaFoldDB" id="G2Q6W4"/>
<evidence type="ECO:0000313" key="3">
    <source>
        <dbReference type="Proteomes" id="UP000007322"/>
    </source>
</evidence>
<dbReference type="EMBL" id="CP003002">
    <property type="protein sequence ID" value="AEO53942.1"/>
    <property type="molecule type" value="Genomic_DNA"/>
</dbReference>
<dbReference type="Proteomes" id="UP000007322">
    <property type="component" value="Chromosome 1"/>
</dbReference>
<dbReference type="HOGENOM" id="CLU_2656181_0_0_1"/>
<dbReference type="InParanoid" id="G2Q6W4"/>
<name>G2Q6W4_THET4</name>
<dbReference type="OrthoDB" id="4586880at2759"/>
<dbReference type="KEGG" id="mtm:MYCTH_2295895"/>
<gene>
    <name evidence="2" type="ORF">MYCTH_2295895</name>
</gene>
<protein>
    <submittedName>
        <fullName evidence="2">Uncharacterized protein</fullName>
    </submittedName>
</protein>
<dbReference type="eggNOG" id="ENOG502RJ4S">
    <property type="taxonomic scope" value="Eukaryota"/>
</dbReference>
<evidence type="ECO:0000256" key="1">
    <source>
        <dbReference type="SAM" id="MobiDB-lite"/>
    </source>
</evidence>
<dbReference type="VEuPathDB" id="FungiDB:MYCTH_2295895"/>
<evidence type="ECO:0000313" key="2">
    <source>
        <dbReference type="EMBL" id="AEO53942.1"/>
    </source>
</evidence>
<feature type="region of interest" description="Disordered" evidence="1">
    <location>
        <begin position="1"/>
        <end position="23"/>
    </location>
</feature>